<dbReference type="AlphaFoldDB" id="K0KV34"/>
<dbReference type="FunCoup" id="K0KV34">
    <property type="interactions" value="225"/>
</dbReference>
<evidence type="ECO:0000313" key="5">
    <source>
        <dbReference type="Proteomes" id="UP000009328"/>
    </source>
</evidence>
<evidence type="ECO:0000256" key="2">
    <source>
        <dbReference type="SAM" id="MobiDB-lite"/>
    </source>
</evidence>
<organism evidence="4 5">
    <name type="scientific">Wickerhamomyces ciferrii (strain ATCC 14091 / BCRC 22168 / CBS 111 / JCM 3599 / NBRC 0793 / NRRL Y-1031 F-60-10)</name>
    <name type="common">Yeast</name>
    <name type="synonym">Pichia ciferrii</name>
    <dbReference type="NCBI Taxonomy" id="1206466"/>
    <lineage>
        <taxon>Eukaryota</taxon>
        <taxon>Fungi</taxon>
        <taxon>Dikarya</taxon>
        <taxon>Ascomycota</taxon>
        <taxon>Saccharomycotina</taxon>
        <taxon>Saccharomycetes</taxon>
        <taxon>Phaffomycetales</taxon>
        <taxon>Wickerhamomycetaceae</taxon>
        <taxon>Wickerhamomyces</taxon>
    </lineage>
</organism>
<dbReference type="STRING" id="1206466.K0KV34"/>
<keyword evidence="1" id="KW-0479">Metal-binding</keyword>
<proteinExistence type="predicted"/>
<dbReference type="InParanoid" id="K0KV34"/>
<name>K0KV34_WICCF</name>
<dbReference type="HOGENOM" id="CLU_014759_0_0_1"/>
<evidence type="ECO:0000313" key="4">
    <source>
        <dbReference type="EMBL" id="CCH45028.1"/>
    </source>
</evidence>
<keyword evidence="5" id="KW-1185">Reference proteome</keyword>
<gene>
    <name evidence="4" type="ORF">BN7_4607</name>
</gene>
<dbReference type="Proteomes" id="UP000009328">
    <property type="component" value="Unassembled WGS sequence"/>
</dbReference>
<feature type="domain" description="RING-type" evidence="3">
    <location>
        <begin position="107"/>
        <end position="155"/>
    </location>
</feature>
<reference evidence="4 5" key="1">
    <citation type="journal article" date="2012" name="Eukaryot. Cell">
        <title>Draft genome sequence of Wickerhamomyces ciferrii NRRL Y-1031 F-60-10.</title>
        <authorList>
            <person name="Schneider J."/>
            <person name="Andrea H."/>
            <person name="Blom J."/>
            <person name="Jaenicke S."/>
            <person name="Ruckert C."/>
            <person name="Schorsch C."/>
            <person name="Szczepanowski R."/>
            <person name="Farwick M."/>
            <person name="Goesmann A."/>
            <person name="Puhler A."/>
            <person name="Schaffer S."/>
            <person name="Tauch A."/>
            <person name="Kohler T."/>
            <person name="Brinkrolf K."/>
        </authorList>
    </citation>
    <scope>NUCLEOTIDE SEQUENCE [LARGE SCALE GENOMIC DNA]</scope>
    <source>
        <strain evidence="5">ATCC 14091 / BCRC 22168 / CBS 111 / JCM 3599 / NBRC 0793 / NRRL Y-1031 F-60-10</strain>
    </source>
</reference>
<sequence>MDVESSPLSLYKTFSFRRTSINSKISSFIPSTPKKMKKRSNIPPPLELDQPLLTPPPTIKKARVHDNWDIISNLKSPLVSTPSLSSPTLNVKASSIQQKKSYINSQCCICEEPLLNKFTNEKIIELNCDHQTHYNCYSYLLQESELETPQCLICQKDTLPKDSSIFDDLNLQKLVNSSSSSSSSTNSTFTTIHNNVKSPYTPQNQVIENYGSNGFQESYQSTPLQQEITDSIYEFNDSSPILGDSSNYSIEDLIKPKVQIIPETNKLMADLNESTIDFTSILNISTTKLSSNHCDHDDEGLRTKINNKIIKNFINDIKDFKGLLPQTFQDLKIFDSFEISMDGSTNWEKVQCFVFQKFILILNSNGDEILGTIILEHFHKIVQNSNITITLIFSTQSVPELTIRSKNKILLTKWFDYFDNKISSIEDVTTQIPIVQITTNLWWLLDNDPQISIPEDIIKFNELSALGLDLPFGIMEKLLPRPQRLGIYMILVISLNNNTGDSNEVYLEKIQKMLKETLRVLNPRDKLGLVILGRNGQREAGSYNSSFFGMIGSSWSGWDEIIDELEIYNDLKIDELNIGLKTCDKLLKHFLEFDSNTIKKIVMLNNDEFIEGLTEFDCLDRLYDLGFTIHHCALGGFEKLSQGVIETMESNSGYKYEFETFSNIDEFTQGFETGLFNKFSKVLLPEFKIELSSASNLTTSDFISISKFEQNCELKSLPSNSNNFQLKLSDIYDGYSQNFKFQISLDLKNLQKHFQFPLNEYIEIPILNYEYQVLNQTYQQSFNIKLKLIQDSLDTIFSPIKQYFQKEEEGDLDFIDIPIYAPLSSFKDPIYVLKNMELMILENLQNDMDPEQIISMIFGMRKELDTSINGGCFNENTQLDEMFNGDVDQYLRVLVHCLKTFNEKPNLKYEFIHCFKTKGMLDQGVLAKFQ</sequence>
<dbReference type="SUPFAM" id="SSF57850">
    <property type="entry name" value="RING/U-box"/>
    <property type="match status" value="1"/>
</dbReference>
<keyword evidence="1" id="KW-0862">Zinc</keyword>
<evidence type="ECO:0000256" key="1">
    <source>
        <dbReference type="PROSITE-ProRule" id="PRU00175"/>
    </source>
</evidence>
<dbReference type="PROSITE" id="PS50089">
    <property type="entry name" value="ZF_RING_2"/>
    <property type="match status" value="1"/>
</dbReference>
<dbReference type="InterPro" id="IPR001841">
    <property type="entry name" value="Znf_RING"/>
</dbReference>
<dbReference type="GO" id="GO:0008270">
    <property type="term" value="F:zinc ion binding"/>
    <property type="evidence" value="ECO:0007669"/>
    <property type="project" value="UniProtKB-KW"/>
</dbReference>
<evidence type="ECO:0000259" key="3">
    <source>
        <dbReference type="PROSITE" id="PS50089"/>
    </source>
</evidence>
<accession>K0KV34</accession>
<dbReference type="EMBL" id="CAIF01000178">
    <property type="protein sequence ID" value="CCH45028.1"/>
    <property type="molecule type" value="Genomic_DNA"/>
</dbReference>
<keyword evidence="1" id="KW-0863">Zinc-finger</keyword>
<dbReference type="eggNOG" id="ENOG502QSDX">
    <property type="taxonomic scope" value="Eukaryota"/>
</dbReference>
<feature type="region of interest" description="Disordered" evidence="2">
    <location>
        <begin position="31"/>
        <end position="54"/>
    </location>
</feature>
<comment type="caution">
    <text evidence="4">The sequence shown here is derived from an EMBL/GenBank/DDBJ whole genome shotgun (WGS) entry which is preliminary data.</text>
</comment>
<protein>
    <submittedName>
        <fullName evidence="4">Cyclin-dependent kinase inhibitor</fullName>
    </submittedName>
</protein>